<feature type="domain" description="GATA-type" evidence="9">
    <location>
        <begin position="198"/>
        <end position="222"/>
    </location>
</feature>
<evidence type="ECO:0000313" key="11">
    <source>
        <dbReference type="Proteomes" id="UP000440578"/>
    </source>
</evidence>
<organism evidence="10 11">
    <name type="scientific">Amphibalanus amphitrite</name>
    <name type="common">Striped barnacle</name>
    <name type="synonym">Balanus amphitrite</name>
    <dbReference type="NCBI Taxonomy" id="1232801"/>
    <lineage>
        <taxon>Eukaryota</taxon>
        <taxon>Metazoa</taxon>
        <taxon>Ecdysozoa</taxon>
        <taxon>Arthropoda</taxon>
        <taxon>Crustacea</taxon>
        <taxon>Multicrustacea</taxon>
        <taxon>Cirripedia</taxon>
        <taxon>Thoracica</taxon>
        <taxon>Thoracicalcarea</taxon>
        <taxon>Balanomorpha</taxon>
        <taxon>Balanoidea</taxon>
        <taxon>Balanidae</taxon>
        <taxon>Amphibalaninae</taxon>
        <taxon>Amphibalanus</taxon>
    </lineage>
</organism>
<sequence length="222" mass="23194">MYHGAVHGGGGYGLESPGAGAGGSSSGGGGGGGYLSGGVCVPPAHQLFGLQHMTGQTSHMATPPTGVTGTACNSWQGGAVPACSEPAHPQLGMNFGGFKLTGGRDMTHSGLAQALPRHYGYPAGNMMAWPCNNMAGLQSLQRGTYEFRECVQCGTVTQSCYPDGTGHFLCSACFCNPKWKGIAHPRLFNTRRGSPYARRFHSMCTNCGTTQTTLWRRNNEGN</sequence>
<keyword evidence="7" id="KW-0539">Nucleus</keyword>
<evidence type="ECO:0000256" key="2">
    <source>
        <dbReference type="ARBA" id="ARBA00022723"/>
    </source>
</evidence>
<keyword evidence="6" id="KW-0804">Transcription</keyword>
<dbReference type="InterPro" id="IPR000679">
    <property type="entry name" value="Znf_GATA"/>
</dbReference>
<evidence type="ECO:0000256" key="6">
    <source>
        <dbReference type="ARBA" id="ARBA00023163"/>
    </source>
</evidence>
<evidence type="ECO:0000259" key="9">
    <source>
        <dbReference type="PROSITE" id="PS50114"/>
    </source>
</evidence>
<comment type="subcellular location">
    <subcellularLocation>
        <location evidence="1">Nucleus</location>
    </subcellularLocation>
</comment>
<dbReference type="GO" id="GO:0008270">
    <property type="term" value="F:zinc ion binding"/>
    <property type="evidence" value="ECO:0007669"/>
    <property type="project" value="UniProtKB-KW"/>
</dbReference>
<dbReference type="PROSITE" id="PS50114">
    <property type="entry name" value="GATA_ZN_FINGER_2"/>
    <property type="match status" value="2"/>
</dbReference>
<comment type="caution">
    <text evidence="10">The sequence shown here is derived from an EMBL/GenBank/DDBJ whole genome shotgun (WGS) entry which is preliminary data.</text>
</comment>
<keyword evidence="3 8" id="KW-0863">Zinc-finger</keyword>
<evidence type="ECO:0000256" key="4">
    <source>
        <dbReference type="ARBA" id="ARBA00022833"/>
    </source>
</evidence>
<dbReference type="PANTHER" id="PTHR10071">
    <property type="entry name" value="TRANSCRIPTION FACTOR GATA FAMILY MEMBER"/>
    <property type="match status" value="1"/>
</dbReference>
<evidence type="ECO:0000256" key="7">
    <source>
        <dbReference type="ARBA" id="ARBA00023242"/>
    </source>
</evidence>
<evidence type="ECO:0000256" key="5">
    <source>
        <dbReference type="ARBA" id="ARBA00023015"/>
    </source>
</evidence>
<dbReference type="GO" id="GO:0000122">
    <property type="term" value="P:negative regulation of transcription by RNA polymerase II"/>
    <property type="evidence" value="ECO:0007669"/>
    <property type="project" value="TreeGrafter"/>
</dbReference>
<dbReference type="Proteomes" id="UP000440578">
    <property type="component" value="Unassembled WGS sequence"/>
</dbReference>
<protein>
    <submittedName>
        <fullName evidence="10">GATA-binding factor 6-B</fullName>
    </submittedName>
</protein>
<feature type="domain" description="GATA-type" evidence="9">
    <location>
        <begin position="144"/>
        <end position="198"/>
    </location>
</feature>
<name>A0A6A4XFQ1_AMPAM</name>
<dbReference type="InterPro" id="IPR039355">
    <property type="entry name" value="Transcription_factor_GATA"/>
</dbReference>
<dbReference type="GO" id="GO:0045944">
    <property type="term" value="P:positive regulation of transcription by RNA polymerase II"/>
    <property type="evidence" value="ECO:0007669"/>
    <property type="project" value="TreeGrafter"/>
</dbReference>
<gene>
    <name evidence="10" type="primary">gata6-b_0</name>
    <name evidence="10" type="ORF">FJT64_016020</name>
</gene>
<keyword evidence="4" id="KW-0862">Zinc</keyword>
<evidence type="ECO:0000256" key="1">
    <source>
        <dbReference type="ARBA" id="ARBA00004123"/>
    </source>
</evidence>
<reference evidence="10 11" key="1">
    <citation type="submission" date="2019-07" db="EMBL/GenBank/DDBJ databases">
        <title>Draft genome assembly of a fouling barnacle, Amphibalanus amphitrite (Darwin, 1854): The first reference genome for Thecostraca.</title>
        <authorList>
            <person name="Kim W."/>
        </authorList>
    </citation>
    <scope>NUCLEOTIDE SEQUENCE [LARGE SCALE GENOMIC DNA]</scope>
    <source>
        <strain evidence="10">SNU_AA5</strain>
        <tissue evidence="10">Soma without cirri and trophi</tissue>
    </source>
</reference>
<dbReference type="GO" id="GO:0045165">
    <property type="term" value="P:cell fate commitment"/>
    <property type="evidence" value="ECO:0007669"/>
    <property type="project" value="TreeGrafter"/>
</dbReference>
<accession>A0A6A4XFQ1</accession>
<dbReference type="AlphaFoldDB" id="A0A6A4XFQ1"/>
<dbReference type="GO" id="GO:0000981">
    <property type="term" value="F:DNA-binding transcription factor activity, RNA polymerase II-specific"/>
    <property type="evidence" value="ECO:0007669"/>
    <property type="project" value="TreeGrafter"/>
</dbReference>
<evidence type="ECO:0000313" key="10">
    <source>
        <dbReference type="EMBL" id="KAF0313441.1"/>
    </source>
</evidence>
<evidence type="ECO:0000256" key="3">
    <source>
        <dbReference type="ARBA" id="ARBA00022771"/>
    </source>
</evidence>
<dbReference type="Gene3D" id="3.30.50.10">
    <property type="entry name" value="Erythroid Transcription Factor GATA-1, subunit A"/>
    <property type="match status" value="1"/>
</dbReference>
<dbReference type="PANTHER" id="PTHR10071:SF281">
    <property type="entry name" value="BOX A-BINDING FACTOR-RELATED"/>
    <property type="match status" value="1"/>
</dbReference>
<dbReference type="GO" id="GO:0005634">
    <property type="term" value="C:nucleus"/>
    <property type="evidence" value="ECO:0007669"/>
    <property type="project" value="UniProtKB-SubCell"/>
</dbReference>
<keyword evidence="2" id="KW-0479">Metal-binding</keyword>
<dbReference type="GO" id="GO:0000978">
    <property type="term" value="F:RNA polymerase II cis-regulatory region sequence-specific DNA binding"/>
    <property type="evidence" value="ECO:0007669"/>
    <property type="project" value="TreeGrafter"/>
</dbReference>
<keyword evidence="11" id="KW-1185">Reference proteome</keyword>
<dbReference type="OrthoDB" id="2162994at2759"/>
<dbReference type="EMBL" id="VIIS01000093">
    <property type="protein sequence ID" value="KAF0313441.1"/>
    <property type="molecule type" value="Genomic_DNA"/>
</dbReference>
<keyword evidence="5" id="KW-0805">Transcription regulation</keyword>
<proteinExistence type="predicted"/>
<evidence type="ECO:0000256" key="8">
    <source>
        <dbReference type="PROSITE-ProRule" id="PRU00094"/>
    </source>
</evidence>
<dbReference type="InterPro" id="IPR013088">
    <property type="entry name" value="Znf_NHR/GATA"/>
</dbReference>